<dbReference type="InterPro" id="IPR051220">
    <property type="entry name" value="TFA_Chaperone"/>
</dbReference>
<dbReference type="PANTHER" id="PTHR34413">
    <property type="entry name" value="PROPHAGE TAIL FIBER ASSEMBLY PROTEIN HOMOLOG TFAE-RELATED-RELATED"/>
    <property type="match status" value="1"/>
</dbReference>
<sequence>MLNQETAKAARTDSGYILRAPRRMRVADAVAQYMRVPMGAGNSVPWDPLVAPYVIEPMNCLASREYDAVIFVGPARTGKTIGLIDGWVIYNVICDPADMLIIQMTEEKAREHSKKRLARTFRVSPEVVSRLSPNKNDNNVYDRTFLAGNYLKIGWPSVNIMSSSDYKCVALTDYDRFPEDIDGEGDAFSLASKRTTTFMSSGMTLVESSPGRDVKDVKWRRTSPHEAPPTTGILSLYNRGDRRRWYWPCPHCGEYFQPCGDVVAGFRDIADPVLASEAAYIQCPSCSGRILPVQKRELNGRGVWLRDGESINADGSRYGDPRRSRIASFWMEGPAAAYQTLSQLVYKLLTAEQEYETTGSEETLKTVINTDWGLPYLPRASMEQRKSELLEQRAEPVPSRSVPDGVNFLVATVDVQAGRHRRFVVQVTGYGSRGERWIIDRYNITQSLRGDSDGESQRIDPASYPEDWDVLLTDVFHKSWSLASDPSQQMRLMAMAVDSGGEDGVTDNAYKFWRRCRRDGLGKRIYLFKGDSIRRAKLISRTFPDNTGRTGRRAQAAGDVPLWLLQTDALKDRVNNALWRDSPGPGYVHFPDWLGSWFYDELTYEERSSDGKWSKPGRGANEAFDLMVYAEALVILHGYEKIRWPDAPEWASRETWLECVPDSTEPSPTPEPVSTPVKKQKRKKTVTDDVNPWLTSGGWL</sequence>
<evidence type="ECO:0000259" key="1">
    <source>
        <dbReference type="Pfam" id="PF05876"/>
    </source>
</evidence>
<reference evidence="3" key="2">
    <citation type="submission" date="2020-03" db="EMBL/GenBank/DDBJ databases">
        <authorList>
            <consortium name="NCBI Pathogen Detection Project"/>
        </authorList>
    </citation>
    <scope>NUCLEOTIDE SEQUENCE</scope>
    <source>
        <strain evidence="3">2015EL-1673a</strain>
    </source>
</reference>
<gene>
    <name evidence="3" type="ORF">HJK60_002045</name>
</gene>
<comment type="caution">
    <text evidence="3">The sequence shown here is derived from an EMBL/GenBank/DDBJ whole genome shotgun (WGS) entry which is preliminary data.</text>
</comment>
<reference evidence="3" key="1">
    <citation type="journal article" date="2018" name="Genome Biol.">
        <title>SKESA: strategic k-mer extension for scrupulous assemblies.</title>
        <authorList>
            <person name="Souvorov A."/>
            <person name="Agarwala R."/>
            <person name="Lipman D.J."/>
        </authorList>
    </citation>
    <scope>NUCLEOTIDE SEQUENCE</scope>
    <source>
        <strain evidence="3">2015EL-1673a</strain>
    </source>
</reference>
<dbReference type="InterPro" id="IPR008866">
    <property type="entry name" value="Phage_lambda_GpA-like"/>
</dbReference>
<organism evidence="3">
    <name type="scientific">Escherichia coli</name>
    <dbReference type="NCBI Taxonomy" id="562"/>
    <lineage>
        <taxon>Bacteria</taxon>
        <taxon>Pseudomonadati</taxon>
        <taxon>Pseudomonadota</taxon>
        <taxon>Gammaproteobacteria</taxon>
        <taxon>Enterobacterales</taxon>
        <taxon>Enterobacteriaceae</taxon>
        <taxon>Escherichia</taxon>
    </lineage>
</organism>
<evidence type="ECO:0000259" key="2">
    <source>
        <dbReference type="Pfam" id="PF20454"/>
    </source>
</evidence>
<dbReference type="GO" id="GO:0004519">
    <property type="term" value="F:endonuclease activity"/>
    <property type="evidence" value="ECO:0007669"/>
    <property type="project" value="InterPro"/>
</dbReference>
<feature type="domain" description="Phage terminase large subunit GpA ATPase" evidence="1">
    <location>
        <begin position="41"/>
        <end position="304"/>
    </location>
</feature>
<dbReference type="GO" id="GO:0005524">
    <property type="term" value="F:ATP binding"/>
    <property type="evidence" value="ECO:0007669"/>
    <property type="project" value="InterPro"/>
</dbReference>
<dbReference type="Pfam" id="PF20454">
    <property type="entry name" value="GpA_nuclease"/>
    <property type="match status" value="1"/>
</dbReference>
<dbReference type="AlphaFoldDB" id="A0A793GIA8"/>
<proteinExistence type="inferred from homology"/>
<dbReference type="HAMAP" id="MF_04144">
    <property type="entry name" value="TERL_LAMBDA"/>
    <property type="match status" value="1"/>
</dbReference>
<evidence type="ECO:0000313" key="3">
    <source>
        <dbReference type="EMBL" id="HAI2713758.1"/>
    </source>
</evidence>
<dbReference type="InterPro" id="IPR046453">
    <property type="entry name" value="GpA_ATPase"/>
</dbReference>
<dbReference type="EMBL" id="DABDWQ010000007">
    <property type="protein sequence ID" value="HAI2713758.1"/>
    <property type="molecule type" value="Genomic_DNA"/>
</dbReference>
<dbReference type="InterPro" id="IPR046454">
    <property type="entry name" value="GpA_endonuclease"/>
</dbReference>
<dbReference type="GO" id="GO:0016887">
    <property type="term" value="F:ATP hydrolysis activity"/>
    <property type="evidence" value="ECO:0007669"/>
    <property type="project" value="InterPro"/>
</dbReference>
<protein>
    <submittedName>
        <fullName evidence="3">Phage terminase large subunit family protein</fullName>
    </submittedName>
</protein>
<dbReference type="RefSeq" id="WP_047083333.1">
    <property type="nucleotide sequence ID" value="NZ_BGEB01000001.1"/>
</dbReference>
<feature type="domain" description="Terminase large subunit GpA endonuclease" evidence="2">
    <location>
        <begin position="326"/>
        <end position="644"/>
    </location>
</feature>
<dbReference type="Pfam" id="PF05876">
    <property type="entry name" value="GpA_ATPase"/>
    <property type="match status" value="1"/>
</dbReference>
<name>A0A793GIA8_ECOLX</name>
<accession>A0A793GIA8</accession>
<dbReference type="PANTHER" id="PTHR34413:SF2">
    <property type="entry name" value="PROPHAGE TAIL FIBER ASSEMBLY PROTEIN HOMOLOG TFAE-RELATED"/>
    <property type="match status" value="1"/>
</dbReference>